<evidence type="ECO:0000313" key="2">
    <source>
        <dbReference type="EMBL" id="SJL12950.1"/>
    </source>
</evidence>
<feature type="region of interest" description="Disordered" evidence="1">
    <location>
        <begin position="188"/>
        <end position="212"/>
    </location>
</feature>
<feature type="compositionally biased region" description="Basic and acidic residues" evidence="1">
    <location>
        <begin position="18"/>
        <end position="28"/>
    </location>
</feature>
<evidence type="ECO:0000256" key="1">
    <source>
        <dbReference type="SAM" id="MobiDB-lite"/>
    </source>
</evidence>
<feature type="region of interest" description="Disordered" evidence="1">
    <location>
        <begin position="1"/>
        <end position="28"/>
    </location>
</feature>
<proteinExistence type="predicted"/>
<sequence>MAPTTDATARRGGTKNVTRPERNTPRDTLIRTGVQEESNDERRTPLLETYVPEWTYTTTVARRSRWDCHIQIVDSFISTATSAMATQRGRLVNQSPLIHKSDVGGRKSENGVRPDIAHKCSVCSRPLDVGQFVQKRHHGLRIIELQALRHLDDEGREHGREKTSLVEVSEEAVCTVLALTKTSNMSRPSFHPSTISWSNSAEARSPYPGCWF</sequence>
<accession>A0A284RW08</accession>
<feature type="compositionally biased region" description="Polar residues" evidence="1">
    <location>
        <begin position="188"/>
        <end position="202"/>
    </location>
</feature>
<name>A0A284RW08_ARMOS</name>
<keyword evidence="3" id="KW-1185">Reference proteome</keyword>
<organism evidence="2 3">
    <name type="scientific">Armillaria ostoyae</name>
    <name type="common">Armillaria root rot fungus</name>
    <dbReference type="NCBI Taxonomy" id="47428"/>
    <lineage>
        <taxon>Eukaryota</taxon>
        <taxon>Fungi</taxon>
        <taxon>Dikarya</taxon>
        <taxon>Basidiomycota</taxon>
        <taxon>Agaricomycotina</taxon>
        <taxon>Agaricomycetes</taxon>
        <taxon>Agaricomycetidae</taxon>
        <taxon>Agaricales</taxon>
        <taxon>Marasmiineae</taxon>
        <taxon>Physalacriaceae</taxon>
        <taxon>Armillaria</taxon>
    </lineage>
</organism>
<evidence type="ECO:0000313" key="3">
    <source>
        <dbReference type="Proteomes" id="UP000219338"/>
    </source>
</evidence>
<gene>
    <name evidence="2" type="ORF">ARMOST_16385</name>
</gene>
<reference evidence="3" key="1">
    <citation type="journal article" date="2017" name="Nat. Ecol. Evol.">
        <title>Genome expansion and lineage-specific genetic innovations in the forest pathogenic fungi Armillaria.</title>
        <authorList>
            <person name="Sipos G."/>
            <person name="Prasanna A.N."/>
            <person name="Walter M.C."/>
            <person name="O'Connor E."/>
            <person name="Balint B."/>
            <person name="Krizsan K."/>
            <person name="Kiss B."/>
            <person name="Hess J."/>
            <person name="Varga T."/>
            <person name="Slot J."/>
            <person name="Riley R."/>
            <person name="Boka B."/>
            <person name="Rigling D."/>
            <person name="Barry K."/>
            <person name="Lee J."/>
            <person name="Mihaltcheva S."/>
            <person name="LaButti K."/>
            <person name="Lipzen A."/>
            <person name="Waldron R."/>
            <person name="Moloney N.M."/>
            <person name="Sperisen C."/>
            <person name="Kredics L."/>
            <person name="Vagvoelgyi C."/>
            <person name="Patrignani A."/>
            <person name="Fitzpatrick D."/>
            <person name="Nagy I."/>
            <person name="Doyle S."/>
            <person name="Anderson J.B."/>
            <person name="Grigoriev I.V."/>
            <person name="Gueldener U."/>
            <person name="Muensterkoetter M."/>
            <person name="Nagy L.G."/>
        </authorList>
    </citation>
    <scope>NUCLEOTIDE SEQUENCE [LARGE SCALE GENOMIC DNA]</scope>
    <source>
        <strain evidence="3">C18/9</strain>
    </source>
</reference>
<dbReference type="Proteomes" id="UP000219338">
    <property type="component" value="Unassembled WGS sequence"/>
</dbReference>
<dbReference type="EMBL" id="FUEG01000018">
    <property type="protein sequence ID" value="SJL12950.1"/>
    <property type="molecule type" value="Genomic_DNA"/>
</dbReference>
<dbReference type="AlphaFoldDB" id="A0A284RW08"/>
<protein>
    <submittedName>
        <fullName evidence="2">Uncharacterized protein</fullName>
    </submittedName>
</protein>